<dbReference type="AlphaFoldDB" id="A0AB35ARU9"/>
<organism evidence="2 3">
    <name type="scientific">Gluconobacter oxydans</name>
    <name type="common">Gluconobacter suboxydans</name>
    <dbReference type="NCBI Taxonomy" id="442"/>
    <lineage>
        <taxon>Bacteria</taxon>
        <taxon>Pseudomonadati</taxon>
        <taxon>Pseudomonadota</taxon>
        <taxon>Alphaproteobacteria</taxon>
        <taxon>Acetobacterales</taxon>
        <taxon>Acetobacteraceae</taxon>
        <taxon>Gluconobacter</taxon>
    </lineage>
</organism>
<proteinExistence type="predicted"/>
<reference evidence="2" key="1">
    <citation type="submission" date="2020-04" db="EMBL/GenBank/DDBJ databases">
        <authorList>
            <person name="Sombolestani A."/>
        </authorList>
    </citation>
    <scope>NUCLEOTIDE SEQUENCE</scope>
    <source>
        <strain evidence="2">LMG1408</strain>
    </source>
</reference>
<evidence type="ECO:0000313" key="3">
    <source>
        <dbReference type="Proteomes" id="UP000603665"/>
    </source>
</evidence>
<keyword evidence="1" id="KW-1133">Transmembrane helix</keyword>
<evidence type="ECO:0008006" key="4">
    <source>
        <dbReference type="Google" id="ProtNLM"/>
    </source>
</evidence>
<reference evidence="2" key="2">
    <citation type="submission" date="2023-10" db="EMBL/GenBank/DDBJ databases">
        <title>Description of novel Gluconobacter species.</title>
        <authorList>
            <person name="Cleenwerck I."/>
            <person name="Cnockaert M."/>
            <person name="Borremans W."/>
            <person name="Wieme A.D."/>
            <person name="De Vuyst L."/>
            <person name="Vandamme P."/>
        </authorList>
    </citation>
    <scope>NUCLEOTIDE SEQUENCE</scope>
    <source>
        <strain evidence="2">LMG1408</strain>
    </source>
</reference>
<accession>A0AB35ARU9</accession>
<dbReference type="Proteomes" id="UP000603665">
    <property type="component" value="Unassembled WGS sequence"/>
</dbReference>
<feature type="transmembrane region" description="Helical" evidence="1">
    <location>
        <begin position="92"/>
        <end position="114"/>
    </location>
</feature>
<feature type="transmembrane region" description="Helical" evidence="1">
    <location>
        <begin position="50"/>
        <end position="72"/>
    </location>
</feature>
<evidence type="ECO:0000256" key="1">
    <source>
        <dbReference type="SAM" id="Phobius"/>
    </source>
</evidence>
<keyword evidence="1" id="KW-0472">Membrane</keyword>
<gene>
    <name evidence="2" type="ORF">HKD20_13270</name>
</gene>
<sequence length="126" mass="13637">MRNAESGFPNKNIASYLLLWVLVSIFSILGIGLLCGVAKAFSGPGVTKKPWLPFALAFVFSVGLAPLFAASLPGMVLDGFPEHGFWHCYEMILRATWQASVAASIAGSGIYVLLERQSSLLRKNTF</sequence>
<name>A0AB35ARU9_GLUOY</name>
<evidence type="ECO:0000313" key="2">
    <source>
        <dbReference type="EMBL" id="MBF0857449.1"/>
    </source>
</evidence>
<dbReference type="EMBL" id="JABCQL010000051">
    <property type="protein sequence ID" value="MBF0857449.1"/>
    <property type="molecule type" value="Genomic_DNA"/>
</dbReference>
<comment type="caution">
    <text evidence="2">The sequence shown here is derived from an EMBL/GenBank/DDBJ whole genome shotgun (WGS) entry which is preliminary data.</text>
</comment>
<dbReference type="RefSeq" id="WP_131973946.1">
    <property type="nucleotide sequence ID" value="NZ_JABCQL010000051.1"/>
</dbReference>
<protein>
    <recommendedName>
        <fullName evidence="4">Transmembrane protein</fullName>
    </recommendedName>
</protein>
<feature type="transmembrane region" description="Helical" evidence="1">
    <location>
        <begin position="13"/>
        <end position="38"/>
    </location>
</feature>
<keyword evidence="1" id="KW-0812">Transmembrane</keyword>